<name>A0A0B1TLE8_OESDE</name>
<dbReference type="OrthoDB" id="5919374at2759"/>
<feature type="compositionally biased region" description="Basic and acidic residues" evidence="1">
    <location>
        <begin position="200"/>
        <end position="211"/>
    </location>
</feature>
<reference evidence="2 3" key="1">
    <citation type="submission" date="2014-03" db="EMBL/GenBank/DDBJ databases">
        <title>Draft genome of the hookworm Oesophagostomum dentatum.</title>
        <authorList>
            <person name="Mitreva M."/>
        </authorList>
    </citation>
    <scope>NUCLEOTIDE SEQUENCE [LARGE SCALE GENOMIC DNA]</scope>
    <source>
        <strain evidence="2 3">OD-Hann</strain>
    </source>
</reference>
<evidence type="ECO:0000313" key="2">
    <source>
        <dbReference type="EMBL" id="KHJ96215.1"/>
    </source>
</evidence>
<feature type="compositionally biased region" description="Polar residues" evidence="1">
    <location>
        <begin position="1"/>
        <end position="15"/>
    </location>
</feature>
<accession>A0A0B1TLE8</accession>
<feature type="region of interest" description="Disordered" evidence="1">
    <location>
        <begin position="1"/>
        <end position="72"/>
    </location>
</feature>
<feature type="non-terminal residue" evidence="2">
    <location>
        <position position="1"/>
    </location>
</feature>
<feature type="compositionally biased region" description="Polar residues" evidence="1">
    <location>
        <begin position="250"/>
        <end position="260"/>
    </location>
</feature>
<feature type="compositionally biased region" description="Basic and acidic residues" evidence="1">
    <location>
        <begin position="176"/>
        <end position="187"/>
    </location>
</feature>
<dbReference type="EMBL" id="KN549728">
    <property type="protein sequence ID" value="KHJ96215.1"/>
    <property type="molecule type" value="Genomic_DNA"/>
</dbReference>
<feature type="region of interest" description="Disordered" evidence="1">
    <location>
        <begin position="126"/>
        <end position="211"/>
    </location>
</feature>
<dbReference type="AlphaFoldDB" id="A0A0B1TLE8"/>
<gene>
    <name evidence="2" type="ORF">OESDEN_03826</name>
</gene>
<evidence type="ECO:0008006" key="4">
    <source>
        <dbReference type="Google" id="ProtNLM"/>
    </source>
</evidence>
<evidence type="ECO:0000256" key="1">
    <source>
        <dbReference type="SAM" id="MobiDB-lite"/>
    </source>
</evidence>
<proteinExistence type="predicted"/>
<feature type="region of interest" description="Disordered" evidence="1">
    <location>
        <begin position="248"/>
        <end position="269"/>
    </location>
</feature>
<dbReference type="Proteomes" id="UP000053660">
    <property type="component" value="Unassembled WGS sequence"/>
</dbReference>
<organism evidence="2 3">
    <name type="scientific">Oesophagostomum dentatum</name>
    <name type="common">Nodular worm</name>
    <dbReference type="NCBI Taxonomy" id="61180"/>
    <lineage>
        <taxon>Eukaryota</taxon>
        <taxon>Metazoa</taxon>
        <taxon>Ecdysozoa</taxon>
        <taxon>Nematoda</taxon>
        <taxon>Chromadorea</taxon>
        <taxon>Rhabditida</taxon>
        <taxon>Rhabditina</taxon>
        <taxon>Rhabditomorpha</taxon>
        <taxon>Strongyloidea</taxon>
        <taxon>Strongylidae</taxon>
        <taxon>Oesophagostomum</taxon>
    </lineage>
</organism>
<evidence type="ECO:0000313" key="3">
    <source>
        <dbReference type="Proteomes" id="UP000053660"/>
    </source>
</evidence>
<feature type="compositionally biased region" description="Polar residues" evidence="1">
    <location>
        <begin position="134"/>
        <end position="152"/>
    </location>
</feature>
<sequence length="308" mass="34918">SHTKSFTSQSTNQPLSVVPPPQGYTTSSTYHSETHTTQDPQQQEKKIYSQADALPFQPPVVMHSPGGSYRSYQSSHYSKQWSYCVRRIELQEKTTSTTTSQPQTYIQTQTIPITKTTTYDYQQQTVPSQPVAPQLTQSSFTSHTEKTSSTSGAPIPIQQAPVPVPRSNYEAQQYSSHREETRREETSRPVSQLSQYSEQRSFKRNVEEKTETKTIPATTSVLTSDASKSLTAQDIFNKREEMNETLPMGSISNTRANTQGEYRDQQGRDVIYKRETQTAVDPGKEYALLKEEEKRIEEKDIEPGVISR</sequence>
<protein>
    <recommendedName>
        <fullName evidence="4">Zasp-like motif domain-containing protein</fullName>
    </recommendedName>
</protein>
<feature type="compositionally biased region" description="Basic and acidic residues" evidence="1">
    <location>
        <begin position="32"/>
        <end position="47"/>
    </location>
</feature>
<feature type="compositionally biased region" description="Polar residues" evidence="1">
    <location>
        <begin position="189"/>
        <end position="199"/>
    </location>
</feature>
<keyword evidence="3" id="KW-1185">Reference proteome</keyword>